<dbReference type="InterPro" id="IPR036922">
    <property type="entry name" value="Rieske_2Fe-2S_sf"/>
</dbReference>
<dbReference type="PANTHER" id="PTHR43756:SF5">
    <property type="entry name" value="CHOLINE MONOOXYGENASE, CHLOROPLASTIC"/>
    <property type="match status" value="1"/>
</dbReference>
<dbReference type="Pfam" id="PF00848">
    <property type="entry name" value="Ring_hydroxyl_A"/>
    <property type="match status" value="1"/>
</dbReference>
<keyword evidence="6" id="KW-0411">Iron-sulfur</keyword>
<keyword evidence="8" id="KW-0503">Monooxygenase</keyword>
<evidence type="ECO:0000313" key="9">
    <source>
        <dbReference type="Proteomes" id="UP001519343"/>
    </source>
</evidence>
<dbReference type="Pfam" id="PF00355">
    <property type="entry name" value="Rieske"/>
    <property type="match status" value="1"/>
</dbReference>
<dbReference type="Gene3D" id="2.102.10.10">
    <property type="entry name" value="Rieske [2Fe-2S] iron-sulphur domain"/>
    <property type="match status" value="1"/>
</dbReference>
<evidence type="ECO:0000256" key="6">
    <source>
        <dbReference type="ARBA" id="ARBA00023014"/>
    </source>
</evidence>
<keyword evidence="9" id="KW-1185">Reference proteome</keyword>
<dbReference type="SUPFAM" id="SSF55961">
    <property type="entry name" value="Bet v1-like"/>
    <property type="match status" value="1"/>
</dbReference>
<evidence type="ECO:0000259" key="7">
    <source>
        <dbReference type="PROSITE" id="PS51296"/>
    </source>
</evidence>
<evidence type="ECO:0000256" key="5">
    <source>
        <dbReference type="ARBA" id="ARBA00023004"/>
    </source>
</evidence>
<proteinExistence type="predicted"/>
<dbReference type="CDD" id="cd03469">
    <property type="entry name" value="Rieske_RO_Alpha_N"/>
    <property type="match status" value="1"/>
</dbReference>
<dbReference type="GO" id="GO:0019133">
    <property type="term" value="F:choline monooxygenase activity"/>
    <property type="evidence" value="ECO:0007669"/>
    <property type="project" value="UniProtKB-EC"/>
</dbReference>
<gene>
    <name evidence="8" type="ORF">J2Z37_001878</name>
</gene>
<dbReference type="Gene3D" id="3.90.380.10">
    <property type="entry name" value="Naphthalene 1,2-dioxygenase Alpha Subunit, Chain A, domain 1"/>
    <property type="match status" value="2"/>
</dbReference>
<protein>
    <submittedName>
        <fullName evidence="8">Choline monooxygenase</fullName>
        <ecNumber evidence="8">1.14.15.7</ecNumber>
    </submittedName>
</protein>
<evidence type="ECO:0000256" key="3">
    <source>
        <dbReference type="ARBA" id="ARBA00022723"/>
    </source>
</evidence>
<dbReference type="PANTHER" id="PTHR43756">
    <property type="entry name" value="CHOLINE MONOOXYGENASE, CHLOROPLASTIC"/>
    <property type="match status" value="1"/>
</dbReference>
<accession>A0ABS4GNM5</accession>
<dbReference type="EMBL" id="JAGGKT010000004">
    <property type="protein sequence ID" value="MBP1931877.1"/>
    <property type="molecule type" value="Genomic_DNA"/>
</dbReference>
<dbReference type="PRINTS" id="PR00090">
    <property type="entry name" value="RNGDIOXGNASE"/>
</dbReference>
<reference evidence="8 9" key="1">
    <citation type="submission" date="2021-03" db="EMBL/GenBank/DDBJ databases">
        <title>Genomic Encyclopedia of Type Strains, Phase IV (KMG-IV): sequencing the most valuable type-strain genomes for metagenomic binning, comparative biology and taxonomic classification.</title>
        <authorList>
            <person name="Goeker M."/>
        </authorList>
    </citation>
    <scope>NUCLEOTIDE SEQUENCE [LARGE SCALE GENOMIC DNA]</scope>
    <source>
        <strain evidence="8 9">DSM 24738</strain>
    </source>
</reference>
<keyword evidence="4 8" id="KW-0560">Oxidoreductase</keyword>
<name>A0ABS4GNM5_9BACL</name>
<keyword evidence="5" id="KW-0408">Iron</keyword>
<comment type="caution">
    <text evidence="8">The sequence shown here is derived from an EMBL/GenBank/DDBJ whole genome shotgun (WGS) entry which is preliminary data.</text>
</comment>
<keyword evidence="3" id="KW-0479">Metal-binding</keyword>
<evidence type="ECO:0000256" key="4">
    <source>
        <dbReference type="ARBA" id="ARBA00023002"/>
    </source>
</evidence>
<comment type="cofactor">
    <cofactor evidence="1">
        <name>Fe cation</name>
        <dbReference type="ChEBI" id="CHEBI:24875"/>
    </cofactor>
</comment>
<organism evidence="8 9">
    <name type="scientific">Ammoniphilus resinae</name>
    <dbReference type="NCBI Taxonomy" id="861532"/>
    <lineage>
        <taxon>Bacteria</taxon>
        <taxon>Bacillati</taxon>
        <taxon>Bacillota</taxon>
        <taxon>Bacilli</taxon>
        <taxon>Bacillales</taxon>
        <taxon>Paenibacillaceae</taxon>
        <taxon>Aneurinibacillus group</taxon>
        <taxon>Ammoniphilus</taxon>
    </lineage>
</organism>
<feature type="domain" description="Rieske" evidence="7">
    <location>
        <begin position="54"/>
        <end position="162"/>
    </location>
</feature>
<dbReference type="RefSeq" id="WP_209809954.1">
    <property type="nucleotide sequence ID" value="NZ_JAGGKT010000004.1"/>
</dbReference>
<dbReference type="InterPro" id="IPR015879">
    <property type="entry name" value="Ring_hydroxy_dOase_asu_C_dom"/>
</dbReference>
<evidence type="ECO:0000256" key="1">
    <source>
        <dbReference type="ARBA" id="ARBA00001962"/>
    </source>
</evidence>
<dbReference type="InterPro" id="IPR017941">
    <property type="entry name" value="Rieske_2Fe-2S"/>
</dbReference>
<dbReference type="Proteomes" id="UP001519343">
    <property type="component" value="Unassembled WGS sequence"/>
</dbReference>
<evidence type="ECO:0000313" key="8">
    <source>
        <dbReference type="EMBL" id="MBP1931877.1"/>
    </source>
</evidence>
<dbReference type="InterPro" id="IPR001663">
    <property type="entry name" value="Rng_hydr_dOase-A"/>
</dbReference>
<evidence type="ECO:0000256" key="2">
    <source>
        <dbReference type="ARBA" id="ARBA00022714"/>
    </source>
</evidence>
<dbReference type="PROSITE" id="PS51296">
    <property type="entry name" value="RIESKE"/>
    <property type="match status" value="1"/>
</dbReference>
<keyword evidence="2" id="KW-0001">2Fe-2S</keyword>
<dbReference type="EC" id="1.14.15.7" evidence="8"/>
<sequence>MSNLSPKKLKNLPEQFTSVEPAEAMERAWTFPTEWYTDARIFELEQERIFKREWQYVGHTSQLSDKPGSYFTAMVGQLPIVVIRQQDGELAAYVNVCPHRGSLVATGSGCRSVLQCRYHGWTFNLDGSLRVAPRSDRESKFDTSDISLRPMRLDTWGPLIFVNPDLNAAPLSNTLGGIATLIKERGFDLYRHHLRASRQHEIKCNWKVTLDNNTECYHCNTVHPGFSKNYHVDADNYSVFAFDRSFSHLSPLKDKNYDGPWNDFHLYYLWPNFMLSARGNDYFYTYSYVPVDAHTTIQYNDFFFPESYSDSEVEEAIGHIEQIMREDWDVFEKVQVGLRSGMLAHGLLMPDNEQLLRHFQRLIVNTLEK</sequence>
<dbReference type="SUPFAM" id="SSF50022">
    <property type="entry name" value="ISP domain"/>
    <property type="match status" value="1"/>
</dbReference>